<dbReference type="Pfam" id="PF21796">
    <property type="entry name" value="Cac1_C"/>
    <property type="match status" value="1"/>
</dbReference>
<organism evidence="8 9">
    <name type="scientific">Papiliotrema laurentii</name>
    <name type="common">Cryptococcus laurentii</name>
    <dbReference type="NCBI Taxonomy" id="5418"/>
    <lineage>
        <taxon>Eukaryota</taxon>
        <taxon>Fungi</taxon>
        <taxon>Dikarya</taxon>
        <taxon>Basidiomycota</taxon>
        <taxon>Agaricomycotina</taxon>
        <taxon>Tremellomycetes</taxon>
        <taxon>Tremellales</taxon>
        <taxon>Rhynchogastremaceae</taxon>
        <taxon>Papiliotrema</taxon>
    </lineage>
</organism>
<evidence type="ECO:0000256" key="4">
    <source>
        <dbReference type="ARBA" id="ARBA00023242"/>
    </source>
</evidence>
<evidence type="ECO:0000256" key="1">
    <source>
        <dbReference type="ARBA" id="ARBA00004123"/>
    </source>
</evidence>
<keyword evidence="3" id="KW-0234">DNA repair</keyword>
<name>A0AAD9FWQ1_PAPLA</name>
<keyword evidence="9" id="KW-1185">Reference proteome</keyword>
<feature type="compositionally biased region" description="Low complexity" evidence="5">
    <location>
        <begin position="15"/>
        <end position="27"/>
    </location>
</feature>
<dbReference type="AlphaFoldDB" id="A0AAD9FWQ1"/>
<dbReference type="InterPro" id="IPR048800">
    <property type="entry name" value="Cac1-like_C"/>
</dbReference>
<dbReference type="GO" id="GO:0005634">
    <property type="term" value="C:nucleus"/>
    <property type="evidence" value="ECO:0007669"/>
    <property type="project" value="UniProtKB-SubCell"/>
</dbReference>
<evidence type="ECO:0000256" key="5">
    <source>
        <dbReference type="SAM" id="MobiDB-lite"/>
    </source>
</evidence>
<keyword evidence="4" id="KW-0539">Nucleus</keyword>
<evidence type="ECO:0000313" key="8">
    <source>
        <dbReference type="EMBL" id="KAK1927521.1"/>
    </source>
</evidence>
<dbReference type="GO" id="GO:0006334">
    <property type="term" value="P:nucleosome assembly"/>
    <property type="evidence" value="ECO:0007669"/>
    <property type="project" value="TreeGrafter"/>
</dbReference>
<dbReference type="InterPro" id="IPR022043">
    <property type="entry name" value="CAF1A_DD"/>
</dbReference>
<feature type="region of interest" description="Disordered" evidence="5">
    <location>
        <begin position="1"/>
        <end position="241"/>
    </location>
</feature>
<comment type="caution">
    <text evidence="8">The sequence shown here is derived from an EMBL/GenBank/DDBJ whole genome shotgun (WGS) entry which is preliminary data.</text>
</comment>
<feature type="compositionally biased region" description="Basic and acidic residues" evidence="5">
    <location>
        <begin position="199"/>
        <end position="218"/>
    </location>
</feature>
<accession>A0AAD9FWQ1</accession>
<feature type="compositionally biased region" description="Basic residues" evidence="5">
    <location>
        <begin position="279"/>
        <end position="289"/>
    </location>
</feature>
<feature type="compositionally biased region" description="Basic and acidic residues" evidence="5">
    <location>
        <begin position="67"/>
        <end position="135"/>
    </location>
</feature>
<dbReference type="GO" id="GO:0033186">
    <property type="term" value="C:CAF-1 complex"/>
    <property type="evidence" value="ECO:0007669"/>
    <property type="project" value="TreeGrafter"/>
</dbReference>
<evidence type="ECO:0000259" key="6">
    <source>
        <dbReference type="Pfam" id="PF12253"/>
    </source>
</evidence>
<protein>
    <submittedName>
        <fullName evidence="8">Chromatin assembly factor 1 subunit A-domain-containing protein</fullName>
    </submittedName>
</protein>
<sequence length="636" mass="70616">MADDVLKPVEPMPNDTVVVDLTDSLDTTPKKRKAEAVDRSSVALSESPSLPEKTSENEKKSVKRSKKTDEEKESARLSKERKAAEKEMKAAEKEQKAAQKEAEIKAKAAQKEAEIKAKAAEREARQAEKEQRAAEKAQQLALKAEKEKEKAAQAEKLEKAKQKQANVLASFFGKKKEESISPVKKLISRSSPAGPSRTESPERQPSPEKVGTDYERTFKGPILRPNAQWAEPNRWIKPGQASREIPTDELVEWGHHGSKQVKDWSSKDFIRDHLDKHSVRPAKRRRLPHGLKTAPPASSVAEVWAEHLKSDDPRAVLNQLKDNERYPWKTLSFHHENRPPYRGTWTKKSVCVGPRTPFGQDPTIDYAYDSDAEWVDDEGDNVDAGDAADSEEDEEDDEDGESEGEFDDWLDDSKDAVKKKIGKRKITEIVPTWAGPLWEDKLGAGTPGMEDYRIRCLNDTPLHSIDPFNWVSSHPEQRYKAEYAVFAADSGHNVQCLIKSRRITSKRAVVKPAEPEPSVPVSTNPFTLSNGMTAAVAATSTVPSKPKAPAAPPAFPSLYLPQFLKIVSGSTQSEADLLQALKTEIPFASKATLKAKLKETARKVGVKKDVKWVVHDDAWIAAKGTAQFSGPIPDTA</sequence>
<feature type="compositionally biased region" description="Acidic residues" evidence="5">
    <location>
        <begin position="368"/>
        <end position="410"/>
    </location>
</feature>
<evidence type="ECO:0000259" key="7">
    <source>
        <dbReference type="Pfam" id="PF21796"/>
    </source>
</evidence>
<dbReference type="GO" id="GO:0006281">
    <property type="term" value="P:DNA repair"/>
    <property type="evidence" value="ECO:0007669"/>
    <property type="project" value="UniProtKB-KW"/>
</dbReference>
<comment type="subcellular location">
    <subcellularLocation>
        <location evidence="1">Nucleus</location>
    </subcellularLocation>
</comment>
<feature type="compositionally biased region" description="Basic and acidic residues" evidence="5">
    <location>
        <begin position="143"/>
        <end position="161"/>
    </location>
</feature>
<evidence type="ECO:0000256" key="2">
    <source>
        <dbReference type="ARBA" id="ARBA00022763"/>
    </source>
</evidence>
<dbReference type="PANTHER" id="PTHR15272:SF0">
    <property type="entry name" value="CHROMATIN ASSEMBLY FACTOR 1 SUBUNIT A"/>
    <property type="match status" value="1"/>
</dbReference>
<feature type="region of interest" description="Disordered" evidence="5">
    <location>
        <begin position="275"/>
        <end position="298"/>
    </location>
</feature>
<gene>
    <name evidence="8" type="ORF">DB88DRAFT_478300</name>
</gene>
<dbReference type="Proteomes" id="UP001182556">
    <property type="component" value="Unassembled WGS sequence"/>
</dbReference>
<feature type="domain" description="Chromatin assembly factor 1 subunit Cac1-like C-terminal" evidence="7">
    <location>
        <begin position="560"/>
        <end position="614"/>
    </location>
</feature>
<reference evidence="8" key="1">
    <citation type="submission" date="2023-02" db="EMBL/GenBank/DDBJ databases">
        <title>Identification and recombinant expression of a fungal hydrolase from Papiliotrema laurentii that hydrolyzes apple cutin and clears colloidal polyester polyurethane.</title>
        <authorList>
            <consortium name="DOE Joint Genome Institute"/>
            <person name="Roman V.A."/>
            <person name="Bojanowski C."/>
            <person name="Crable B.R."/>
            <person name="Wagner D.N."/>
            <person name="Hung C.S."/>
            <person name="Nadeau L.J."/>
            <person name="Schratz L."/>
            <person name="Haridas S."/>
            <person name="Pangilinan J."/>
            <person name="Lipzen A."/>
            <person name="Na H."/>
            <person name="Yan M."/>
            <person name="Ng V."/>
            <person name="Grigoriev I.V."/>
            <person name="Spatafora J.W."/>
            <person name="Barlow D."/>
            <person name="Biffinger J."/>
            <person name="Kelley-Loughnane N."/>
            <person name="Varaljay V.A."/>
            <person name="Crookes-Goodson W.J."/>
        </authorList>
    </citation>
    <scope>NUCLEOTIDE SEQUENCE</scope>
    <source>
        <strain evidence="8">5307AH</strain>
    </source>
</reference>
<feature type="region of interest" description="Disordered" evidence="5">
    <location>
        <begin position="343"/>
        <end position="411"/>
    </location>
</feature>
<evidence type="ECO:0000256" key="3">
    <source>
        <dbReference type="ARBA" id="ARBA00023204"/>
    </source>
</evidence>
<keyword evidence="2" id="KW-0227">DNA damage</keyword>
<dbReference type="Pfam" id="PF12253">
    <property type="entry name" value="CAF1A_dimeriz"/>
    <property type="match status" value="1"/>
</dbReference>
<dbReference type="EMBL" id="JAODAN010000001">
    <property type="protein sequence ID" value="KAK1927521.1"/>
    <property type="molecule type" value="Genomic_DNA"/>
</dbReference>
<dbReference type="PANTHER" id="PTHR15272">
    <property type="entry name" value="CHROMATIN ASSEMBLY FACTOR 1 SUBUNIT A CAF-1 SUBUNIT A"/>
    <property type="match status" value="1"/>
</dbReference>
<evidence type="ECO:0000313" key="9">
    <source>
        <dbReference type="Proteomes" id="UP001182556"/>
    </source>
</evidence>
<proteinExistence type="predicted"/>
<feature type="domain" description="Chromatin assembly factor 1 subunit A dimerization" evidence="6">
    <location>
        <begin position="329"/>
        <end position="398"/>
    </location>
</feature>